<dbReference type="InterPro" id="IPR008331">
    <property type="entry name" value="Ferritin_DPS_dom"/>
</dbReference>
<dbReference type="InterPro" id="IPR009078">
    <property type="entry name" value="Ferritin-like_SF"/>
</dbReference>
<comment type="similarity">
    <text evidence="1 2">Belongs to the Dps family.</text>
</comment>
<dbReference type="PANTHER" id="PTHR42932:SF3">
    <property type="entry name" value="DNA PROTECTION DURING STARVATION PROTEIN"/>
    <property type="match status" value="1"/>
</dbReference>
<proteinExistence type="inferred from homology"/>
<reference evidence="4" key="1">
    <citation type="submission" date="2021-03" db="EMBL/GenBank/DDBJ databases">
        <authorList>
            <person name="Wang G."/>
        </authorList>
    </citation>
    <scope>NUCLEOTIDE SEQUENCE</scope>
    <source>
        <strain evidence="4">KCTC 12899</strain>
    </source>
</reference>
<dbReference type="PROSITE" id="PS00818">
    <property type="entry name" value="DPS_1"/>
    <property type="match status" value="1"/>
</dbReference>
<evidence type="ECO:0000313" key="4">
    <source>
        <dbReference type="EMBL" id="MBO1318362.1"/>
    </source>
</evidence>
<dbReference type="RefSeq" id="WP_207858086.1">
    <property type="nucleotide sequence ID" value="NZ_JAFREP010000005.1"/>
</dbReference>
<organism evidence="4 5">
    <name type="scientific">Acanthopleuribacter pedis</name>
    <dbReference type="NCBI Taxonomy" id="442870"/>
    <lineage>
        <taxon>Bacteria</taxon>
        <taxon>Pseudomonadati</taxon>
        <taxon>Acidobacteriota</taxon>
        <taxon>Holophagae</taxon>
        <taxon>Acanthopleuribacterales</taxon>
        <taxon>Acanthopleuribacteraceae</taxon>
        <taxon>Acanthopleuribacter</taxon>
    </lineage>
</organism>
<dbReference type="PROSITE" id="PS00819">
    <property type="entry name" value="DPS_2"/>
    <property type="match status" value="1"/>
</dbReference>
<keyword evidence="5" id="KW-1185">Reference proteome</keyword>
<dbReference type="InterPro" id="IPR002177">
    <property type="entry name" value="DPS_DNA-bd"/>
</dbReference>
<dbReference type="PANTHER" id="PTHR42932">
    <property type="entry name" value="GENERAL STRESS PROTEIN 20U"/>
    <property type="match status" value="1"/>
</dbReference>
<evidence type="ECO:0000256" key="2">
    <source>
        <dbReference type="RuleBase" id="RU003875"/>
    </source>
</evidence>
<dbReference type="EMBL" id="JAFREP010000005">
    <property type="protein sequence ID" value="MBO1318362.1"/>
    <property type="molecule type" value="Genomic_DNA"/>
</dbReference>
<dbReference type="GO" id="GO:0008199">
    <property type="term" value="F:ferric iron binding"/>
    <property type="evidence" value="ECO:0007669"/>
    <property type="project" value="InterPro"/>
</dbReference>
<evidence type="ECO:0000313" key="5">
    <source>
        <dbReference type="Proteomes" id="UP000664417"/>
    </source>
</evidence>
<dbReference type="Gene3D" id="1.20.1260.10">
    <property type="match status" value="1"/>
</dbReference>
<evidence type="ECO:0000259" key="3">
    <source>
        <dbReference type="Pfam" id="PF00210"/>
    </source>
</evidence>
<dbReference type="PIRSF" id="PIRSF005900">
    <property type="entry name" value="Dps"/>
    <property type="match status" value="1"/>
</dbReference>
<dbReference type="AlphaFoldDB" id="A0A8J7U292"/>
<comment type="caution">
    <text evidence="4">The sequence shown here is derived from an EMBL/GenBank/DDBJ whole genome shotgun (WGS) entry which is preliminary data.</text>
</comment>
<dbReference type="CDD" id="cd01043">
    <property type="entry name" value="DPS"/>
    <property type="match status" value="1"/>
</dbReference>
<evidence type="ECO:0000256" key="1">
    <source>
        <dbReference type="ARBA" id="ARBA00009497"/>
    </source>
</evidence>
<name>A0A8J7U292_9BACT</name>
<dbReference type="InterPro" id="IPR023188">
    <property type="entry name" value="DPS_DNA-bd_CS"/>
</dbReference>
<gene>
    <name evidence="4" type="ORF">J3U88_07840</name>
</gene>
<dbReference type="PRINTS" id="PR01346">
    <property type="entry name" value="HELNAPAPROT"/>
</dbReference>
<dbReference type="GO" id="GO:0016722">
    <property type="term" value="F:oxidoreductase activity, acting on metal ions"/>
    <property type="evidence" value="ECO:0007669"/>
    <property type="project" value="InterPro"/>
</dbReference>
<accession>A0A8J7U292</accession>
<dbReference type="InterPro" id="IPR012347">
    <property type="entry name" value="Ferritin-like"/>
</dbReference>
<dbReference type="Proteomes" id="UP000664417">
    <property type="component" value="Unassembled WGS sequence"/>
</dbReference>
<dbReference type="SUPFAM" id="SSF47240">
    <property type="entry name" value="Ferritin-like"/>
    <property type="match status" value="1"/>
</dbReference>
<feature type="domain" description="Ferritin/DPS" evidence="3">
    <location>
        <begin position="17"/>
        <end position="154"/>
    </location>
</feature>
<sequence>MELHIGIEKGQREKIADGLSRLLADTYTLYLKTHNFHWNVTGPMFNTLHTMFEEHYLEMAPAVDQIAERIRALGVFAPGSYHQFTKLSSVKEADGVPNAEEMIASLLEGHETVIRTAREIFPAAEEAGDEASADLITQRLQLHEKTAWMLRSMLG</sequence>
<dbReference type="Pfam" id="PF00210">
    <property type="entry name" value="Ferritin"/>
    <property type="match status" value="1"/>
</dbReference>
<protein>
    <submittedName>
        <fullName evidence="4">DNA starvation/stationary phase protection protein</fullName>
    </submittedName>
</protein>